<dbReference type="PROSITE" id="PS50103">
    <property type="entry name" value="ZF_C3H1"/>
    <property type="match status" value="1"/>
</dbReference>
<feature type="compositionally biased region" description="Low complexity" evidence="5">
    <location>
        <begin position="471"/>
        <end position="481"/>
    </location>
</feature>
<keyword evidence="3 4" id="KW-0862">Zinc</keyword>
<evidence type="ECO:0000256" key="5">
    <source>
        <dbReference type="SAM" id="MobiDB-lite"/>
    </source>
</evidence>
<sequence length="645" mass="64806">MAPLCKFYQQGTCRNGSNCRFEHPGANSNPFGSANNNRYGALSSGGGSSGGAFGRGSSSADGSNAYKITKDAIKIDLQDERPSWVLSSYGPGRDAPEQLFGGYPREQSFEEIRLSVLSSPNPQQALQDVQTMCVEAEKQMDTALRNLDGAIQFVLSAENNHPNRHDICKQNTQGGSGVFAVGSGGTGFGANPLSVGSSANQNPFGATQSSPFGAPAAAAPTTSAFGQPSQMGAKPNPFGAPASTGGSAFGQPSSLGAGSGSAFGQPSALGQGSASAFGQPSALGGAGSGSAFGQPSSLGGGSAFGQPSSLGAKSNPFAAPANASSGFAAAAQQQTGAFGQPSALGAKPNPFGTPASTSAFGAPAAPTTSAFGQPSQMGAKPTPFGAPSQPSTSGPFGAPSQPASSSPFGAPSQPSNPSPFGASSQPSRNSPFGTSSQPQNASPFGAPAQPSGAPATSPFGQPSAQATAFGTPTPSSPFSSTNNALASQAMETQAAPAASNPFGQPATNGFGAPSNSLASGVGGLGGQSAASAAPQGANSPYQPGSMKQHPPLDSYVAKMGTRIIRFKNMPVSYKNDKPGVQTRSGWTKIWFPNGPPTYYSLTEPEDKSAYTDAVHKVYEESSRTGRFPDLMPEVPPMREDCVWDF</sequence>
<dbReference type="Gene3D" id="4.10.1000.10">
    <property type="entry name" value="Zinc finger, CCCH-type"/>
    <property type="match status" value="1"/>
</dbReference>
<dbReference type="RefSeq" id="XP_045958988.1">
    <property type="nucleotide sequence ID" value="XM_046095991.1"/>
</dbReference>
<reference evidence="7" key="1">
    <citation type="journal article" date="2021" name="Nat. Commun.">
        <title>Genetic determinants of endophytism in the Arabidopsis root mycobiome.</title>
        <authorList>
            <person name="Mesny F."/>
            <person name="Miyauchi S."/>
            <person name="Thiergart T."/>
            <person name="Pickel B."/>
            <person name="Atanasova L."/>
            <person name="Karlsson M."/>
            <person name="Huettel B."/>
            <person name="Barry K.W."/>
            <person name="Haridas S."/>
            <person name="Chen C."/>
            <person name="Bauer D."/>
            <person name="Andreopoulos W."/>
            <person name="Pangilinan J."/>
            <person name="LaButti K."/>
            <person name="Riley R."/>
            <person name="Lipzen A."/>
            <person name="Clum A."/>
            <person name="Drula E."/>
            <person name="Henrissat B."/>
            <person name="Kohler A."/>
            <person name="Grigoriev I.V."/>
            <person name="Martin F.M."/>
            <person name="Hacquard S."/>
        </authorList>
    </citation>
    <scope>NUCLEOTIDE SEQUENCE</scope>
    <source>
        <strain evidence="7">MPI-SDFR-AT-0073</strain>
    </source>
</reference>
<dbReference type="PANTHER" id="PTHR21099">
    <property type="entry name" value="RAD201"/>
    <property type="match status" value="1"/>
</dbReference>
<evidence type="ECO:0000256" key="1">
    <source>
        <dbReference type="ARBA" id="ARBA00022723"/>
    </source>
</evidence>
<feature type="compositionally biased region" description="Polar residues" evidence="5">
    <location>
        <begin position="401"/>
        <end position="415"/>
    </location>
</feature>
<keyword evidence="8" id="KW-1185">Reference proteome</keyword>
<dbReference type="GO" id="GO:0008270">
    <property type="term" value="F:zinc ion binding"/>
    <property type="evidence" value="ECO:0007669"/>
    <property type="project" value="UniProtKB-KW"/>
</dbReference>
<accession>A0A9P8UM61</accession>
<keyword evidence="2 4" id="KW-0863">Zinc-finger</keyword>
<dbReference type="SMART" id="SM00356">
    <property type="entry name" value="ZnF_C3H1"/>
    <property type="match status" value="1"/>
</dbReference>
<dbReference type="PANTHER" id="PTHR21099:SF2">
    <property type="entry name" value="SI:CH211-113E8.11"/>
    <property type="match status" value="1"/>
</dbReference>
<feature type="compositionally biased region" description="Polar residues" evidence="5">
    <location>
        <begin position="199"/>
        <end position="208"/>
    </location>
</feature>
<evidence type="ECO:0000256" key="3">
    <source>
        <dbReference type="ARBA" id="ARBA00022833"/>
    </source>
</evidence>
<dbReference type="InterPro" id="IPR000571">
    <property type="entry name" value="Znf_CCCH"/>
</dbReference>
<dbReference type="Proteomes" id="UP000758603">
    <property type="component" value="Unassembled WGS sequence"/>
</dbReference>
<evidence type="ECO:0000259" key="6">
    <source>
        <dbReference type="PROSITE" id="PS50103"/>
    </source>
</evidence>
<evidence type="ECO:0000313" key="8">
    <source>
        <dbReference type="Proteomes" id="UP000758603"/>
    </source>
</evidence>
<dbReference type="AlphaFoldDB" id="A0A9P8UM61"/>
<dbReference type="GO" id="GO:0005634">
    <property type="term" value="C:nucleus"/>
    <property type="evidence" value="ECO:0007669"/>
    <property type="project" value="TreeGrafter"/>
</dbReference>
<feature type="compositionally biased region" description="Polar residues" evidence="5">
    <location>
        <begin position="421"/>
        <end position="442"/>
    </location>
</feature>
<dbReference type="InterPro" id="IPR036855">
    <property type="entry name" value="Znf_CCCH_sf"/>
</dbReference>
<feature type="zinc finger region" description="C3H1-type" evidence="4">
    <location>
        <begin position="4"/>
        <end position="26"/>
    </location>
</feature>
<evidence type="ECO:0000313" key="7">
    <source>
        <dbReference type="EMBL" id="KAH6654718.1"/>
    </source>
</evidence>
<dbReference type="OrthoDB" id="20729at2759"/>
<gene>
    <name evidence="7" type="ORF">BKA67DRAFT_287975</name>
</gene>
<evidence type="ECO:0000256" key="4">
    <source>
        <dbReference type="PROSITE-ProRule" id="PRU00723"/>
    </source>
</evidence>
<evidence type="ECO:0000256" key="2">
    <source>
        <dbReference type="ARBA" id="ARBA00022771"/>
    </source>
</evidence>
<feature type="compositionally biased region" description="Low complexity" evidence="5">
    <location>
        <begin position="209"/>
        <end position="226"/>
    </location>
</feature>
<organism evidence="7 8">
    <name type="scientific">Truncatella angustata</name>
    <dbReference type="NCBI Taxonomy" id="152316"/>
    <lineage>
        <taxon>Eukaryota</taxon>
        <taxon>Fungi</taxon>
        <taxon>Dikarya</taxon>
        <taxon>Ascomycota</taxon>
        <taxon>Pezizomycotina</taxon>
        <taxon>Sordariomycetes</taxon>
        <taxon>Xylariomycetidae</taxon>
        <taxon>Amphisphaeriales</taxon>
        <taxon>Sporocadaceae</taxon>
        <taxon>Truncatella</taxon>
    </lineage>
</organism>
<dbReference type="EMBL" id="JAGPXC010000004">
    <property type="protein sequence ID" value="KAH6654718.1"/>
    <property type="molecule type" value="Genomic_DNA"/>
</dbReference>
<dbReference type="GeneID" id="70124884"/>
<feature type="compositionally biased region" description="Low complexity" evidence="5">
    <location>
        <begin position="314"/>
        <end position="341"/>
    </location>
</feature>
<feature type="compositionally biased region" description="Polar residues" evidence="5">
    <location>
        <begin position="482"/>
        <end position="491"/>
    </location>
</feature>
<comment type="caution">
    <text evidence="7">The sequence shown here is derived from an EMBL/GenBank/DDBJ whole genome shotgun (WGS) entry which is preliminary data.</text>
</comment>
<feature type="compositionally biased region" description="Low complexity" evidence="5">
    <location>
        <begin position="527"/>
        <end position="540"/>
    </location>
</feature>
<dbReference type="Pfam" id="PF18044">
    <property type="entry name" value="zf-CCCH_4"/>
    <property type="match status" value="1"/>
</dbReference>
<feature type="domain" description="C3H1-type" evidence="6">
    <location>
        <begin position="4"/>
        <end position="26"/>
    </location>
</feature>
<dbReference type="CDD" id="cd23954">
    <property type="entry name" value="AMO1_CTD"/>
    <property type="match status" value="1"/>
</dbReference>
<feature type="compositionally biased region" description="Polar residues" evidence="5">
    <location>
        <begin position="366"/>
        <end position="376"/>
    </location>
</feature>
<proteinExistence type="predicted"/>
<dbReference type="InterPro" id="IPR041367">
    <property type="entry name" value="Znf-CCCH_4"/>
</dbReference>
<feature type="compositionally biased region" description="Low complexity" evidence="5">
    <location>
        <begin position="253"/>
        <end position="264"/>
    </location>
</feature>
<protein>
    <recommendedName>
        <fullName evidence="6">C3H1-type domain-containing protein</fullName>
    </recommendedName>
</protein>
<feature type="region of interest" description="Disordered" evidence="5">
    <location>
        <begin position="199"/>
        <end position="552"/>
    </location>
</feature>
<keyword evidence="1 4" id="KW-0479">Metal-binding</keyword>
<dbReference type="SUPFAM" id="SSF90229">
    <property type="entry name" value="CCCH zinc finger"/>
    <property type="match status" value="1"/>
</dbReference>
<feature type="compositionally biased region" description="Polar residues" evidence="5">
    <location>
        <begin position="458"/>
        <end position="470"/>
    </location>
</feature>
<name>A0A9P8UM61_9PEZI</name>